<organism evidence="3 4">
    <name type="scientific">Streptomyces parvulus</name>
    <dbReference type="NCBI Taxonomy" id="146923"/>
    <lineage>
        <taxon>Bacteria</taxon>
        <taxon>Bacillati</taxon>
        <taxon>Actinomycetota</taxon>
        <taxon>Actinomycetes</taxon>
        <taxon>Kitasatosporales</taxon>
        <taxon>Streptomycetaceae</taxon>
        <taxon>Streptomyces</taxon>
    </lineage>
</organism>
<keyword evidence="2" id="KW-1133">Transmembrane helix</keyword>
<protein>
    <recommendedName>
        <fullName evidence="5">Transmembrane protein</fullName>
    </recommendedName>
</protein>
<evidence type="ECO:0000256" key="1">
    <source>
        <dbReference type="SAM" id="MobiDB-lite"/>
    </source>
</evidence>
<feature type="transmembrane region" description="Helical" evidence="2">
    <location>
        <begin position="172"/>
        <end position="192"/>
    </location>
</feature>
<feature type="transmembrane region" description="Helical" evidence="2">
    <location>
        <begin position="147"/>
        <end position="166"/>
    </location>
</feature>
<dbReference type="Proteomes" id="UP000253742">
    <property type="component" value="Unassembled WGS sequence"/>
</dbReference>
<evidence type="ECO:0008006" key="5">
    <source>
        <dbReference type="Google" id="ProtNLM"/>
    </source>
</evidence>
<feature type="transmembrane region" description="Helical" evidence="2">
    <location>
        <begin position="72"/>
        <end position="90"/>
    </location>
</feature>
<keyword evidence="2" id="KW-0812">Transmembrane</keyword>
<accession>A0A369V3J0</accession>
<feature type="transmembrane region" description="Helical" evidence="2">
    <location>
        <begin position="48"/>
        <end position="66"/>
    </location>
</feature>
<dbReference type="STRING" id="146923.Spa2297_25960"/>
<feature type="region of interest" description="Disordered" evidence="1">
    <location>
        <begin position="1"/>
        <end position="34"/>
    </location>
</feature>
<keyword evidence="2" id="KW-0472">Membrane</keyword>
<dbReference type="AlphaFoldDB" id="A0A369V3J0"/>
<evidence type="ECO:0000313" key="3">
    <source>
        <dbReference type="EMBL" id="RDD87566.1"/>
    </source>
</evidence>
<evidence type="ECO:0000256" key="2">
    <source>
        <dbReference type="SAM" id="Phobius"/>
    </source>
</evidence>
<sequence>MAAEVFTREGRVSGRSRDVTPDPTDREATMNRSERGEGAYERRWWDKLSVIGVLALAAGVVVRLITRGLNSWPSAVIGAALMSVWIVFLVRRRRRNDARDTGADAEDVPAMERRILKGGQPPRDPERRREMEALVDSRQHRLRRNRWWALPLLAVIFFGTSVLAFVSGSVTAGSLTLALAVAFVGWLTWYNFRFDRRLTQMRHRLRT</sequence>
<reference evidence="3 4" key="1">
    <citation type="submission" date="2018-07" db="EMBL/GenBank/DDBJ databases">
        <title>Genome guided investigation of antibiotics producing actinomycetales strain isolated from a Macau mangrove ecosystem.</title>
        <authorList>
            <person name="Hu D."/>
        </authorList>
    </citation>
    <scope>NUCLEOTIDE SEQUENCE [LARGE SCALE GENOMIC DNA]</scope>
    <source>
        <strain evidence="3 4">2297</strain>
    </source>
</reference>
<dbReference type="EMBL" id="QQBH01000011">
    <property type="protein sequence ID" value="RDD87566.1"/>
    <property type="molecule type" value="Genomic_DNA"/>
</dbReference>
<name>A0A369V3J0_9ACTN</name>
<proteinExistence type="predicted"/>
<gene>
    <name evidence="3" type="ORF">DVZ84_18170</name>
</gene>
<comment type="caution">
    <text evidence="3">The sequence shown here is derived from an EMBL/GenBank/DDBJ whole genome shotgun (WGS) entry which is preliminary data.</text>
</comment>
<evidence type="ECO:0000313" key="4">
    <source>
        <dbReference type="Proteomes" id="UP000253742"/>
    </source>
</evidence>